<evidence type="ECO:0000313" key="9">
    <source>
        <dbReference type="RefSeq" id="XP_052124163.1"/>
    </source>
</evidence>
<dbReference type="AlphaFoldDB" id="A0A9C6U723"/>
<accession>A0A9C6U723</accession>
<protein>
    <submittedName>
        <fullName evidence="5 6">Uncharacterized protein LOC113207102 isoform X1</fullName>
    </submittedName>
</protein>
<dbReference type="RefSeq" id="XP_052124164.1">
    <property type="nucleotide sequence ID" value="XM_052268204.1"/>
</dbReference>
<evidence type="ECO:0000313" key="4">
    <source>
        <dbReference type="Proteomes" id="UP000504606"/>
    </source>
</evidence>
<evidence type="ECO:0000259" key="3">
    <source>
        <dbReference type="Pfam" id="PF00443"/>
    </source>
</evidence>
<gene>
    <name evidence="5 6 7 8 9 10 11 12 13" type="primary">LOC113207102</name>
</gene>
<dbReference type="RefSeq" id="XP_052124159.1">
    <property type="nucleotide sequence ID" value="XM_052268199.1"/>
</dbReference>
<evidence type="ECO:0000313" key="11">
    <source>
        <dbReference type="RefSeq" id="XP_052124165.1"/>
    </source>
</evidence>
<evidence type="ECO:0000313" key="6">
    <source>
        <dbReference type="RefSeq" id="XP_052124160.1"/>
    </source>
</evidence>
<sequence>MQIQMNVSVQAAILLSWFSIQVQVLCDYCHTECDFDKRLVLDSAPKTLEVQLLRLQKSGSRDGASMEINERVTFNSQQYQLCGFVLHKGVTASAGHYTMVSVDCMDFESQKGNAAEAYILFYERSSSSQSDFEEVKKDENELNHHVNTVEIPLHKEALIEVFNQPGDNGFNRLVTNVERKNVEDPPPKEASIEVLNKPVTGDIMSLYSIAW</sequence>
<feature type="signal peptide" evidence="2">
    <location>
        <begin position="1"/>
        <end position="26"/>
    </location>
</feature>
<dbReference type="RefSeq" id="XP_052124162.1">
    <property type="nucleotide sequence ID" value="XM_052268202.1"/>
</dbReference>
<proteinExistence type="inferred from homology"/>
<organism evidence="4 10">
    <name type="scientific">Frankliniella occidentalis</name>
    <name type="common">Western flower thrips</name>
    <name type="synonym">Euthrips occidentalis</name>
    <dbReference type="NCBI Taxonomy" id="133901"/>
    <lineage>
        <taxon>Eukaryota</taxon>
        <taxon>Metazoa</taxon>
        <taxon>Ecdysozoa</taxon>
        <taxon>Arthropoda</taxon>
        <taxon>Hexapoda</taxon>
        <taxon>Insecta</taxon>
        <taxon>Pterygota</taxon>
        <taxon>Neoptera</taxon>
        <taxon>Paraneoptera</taxon>
        <taxon>Thysanoptera</taxon>
        <taxon>Terebrantia</taxon>
        <taxon>Thripoidea</taxon>
        <taxon>Thripidae</taxon>
        <taxon>Frankliniella</taxon>
    </lineage>
</organism>
<dbReference type="GO" id="GO:0004843">
    <property type="term" value="F:cysteine-type deubiquitinase activity"/>
    <property type="evidence" value="ECO:0007669"/>
    <property type="project" value="InterPro"/>
</dbReference>
<evidence type="ECO:0000256" key="1">
    <source>
        <dbReference type="ARBA" id="ARBA00009085"/>
    </source>
</evidence>
<dbReference type="InterPro" id="IPR050164">
    <property type="entry name" value="Peptidase_C19"/>
</dbReference>
<keyword evidence="4" id="KW-1185">Reference proteome</keyword>
<dbReference type="RefSeq" id="XP_052124163.1">
    <property type="nucleotide sequence ID" value="XM_052268203.1"/>
</dbReference>
<dbReference type="Gene3D" id="3.90.70.10">
    <property type="entry name" value="Cysteine proteinases"/>
    <property type="match status" value="1"/>
</dbReference>
<dbReference type="InterPro" id="IPR038765">
    <property type="entry name" value="Papain-like_cys_pep_sf"/>
</dbReference>
<evidence type="ECO:0000256" key="2">
    <source>
        <dbReference type="SAM" id="SignalP"/>
    </source>
</evidence>
<comment type="similarity">
    <text evidence="1">Belongs to the peptidase C19 family.</text>
</comment>
<dbReference type="GO" id="GO:0016579">
    <property type="term" value="P:protein deubiquitination"/>
    <property type="evidence" value="ECO:0007669"/>
    <property type="project" value="InterPro"/>
</dbReference>
<dbReference type="CDD" id="cd02257">
    <property type="entry name" value="Peptidase_C19"/>
    <property type="match status" value="1"/>
</dbReference>
<dbReference type="RefSeq" id="XP_052124161.1">
    <property type="nucleotide sequence ID" value="XM_052268201.1"/>
</dbReference>
<evidence type="ECO:0000313" key="8">
    <source>
        <dbReference type="RefSeq" id="XP_052124162.1"/>
    </source>
</evidence>
<dbReference type="KEGG" id="foc:113207102"/>
<dbReference type="InterPro" id="IPR001394">
    <property type="entry name" value="Peptidase_C19_UCH"/>
</dbReference>
<evidence type="ECO:0000313" key="10">
    <source>
        <dbReference type="RefSeq" id="XP_052124164.1"/>
    </source>
</evidence>
<dbReference type="SUPFAM" id="SSF54001">
    <property type="entry name" value="Cysteine proteinases"/>
    <property type="match status" value="1"/>
</dbReference>
<dbReference type="RefSeq" id="XP_052124165.1">
    <property type="nucleotide sequence ID" value="XM_052268205.1"/>
</dbReference>
<evidence type="ECO:0000313" key="7">
    <source>
        <dbReference type="RefSeq" id="XP_052124161.1"/>
    </source>
</evidence>
<evidence type="ECO:0000313" key="5">
    <source>
        <dbReference type="RefSeq" id="XP_052124159.1"/>
    </source>
</evidence>
<evidence type="ECO:0000313" key="12">
    <source>
        <dbReference type="RefSeq" id="XP_052124167.1"/>
    </source>
</evidence>
<dbReference type="GO" id="GO:0005634">
    <property type="term" value="C:nucleus"/>
    <property type="evidence" value="ECO:0007669"/>
    <property type="project" value="TreeGrafter"/>
</dbReference>
<reference evidence="5 6" key="1">
    <citation type="submission" date="2025-04" db="UniProtKB">
        <authorList>
            <consortium name="RefSeq"/>
        </authorList>
    </citation>
    <scope>IDENTIFICATION</scope>
    <source>
        <tissue evidence="5 6">Whole organism</tissue>
    </source>
</reference>
<keyword evidence="2" id="KW-0732">Signal</keyword>
<dbReference type="InterPro" id="IPR018200">
    <property type="entry name" value="USP_CS"/>
</dbReference>
<dbReference type="Pfam" id="PF00443">
    <property type="entry name" value="UCH"/>
    <property type="match status" value="1"/>
</dbReference>
<name>A0A9C6U723_FRAOC</name>
<dbReference type="RefSeq" id="XP_052124168.1">
    <property type="nucleotide sequence ID" value="XM_052268208.1"/>
</dbReference>
<dbReference type="RefSeq" id="XP_052124160.1">
    <property type="nucleotide sequence ID" value="XM_052268200.1"/>
</dbReference>
<feature type="domain" description="Peptidase C19 ubiquitin carboxyl-terminal hydrolase" evidence="3">
    <location>
        <begin position="23"/>
        <end position="122"/>
    </location>
</feature>
<dbReference type="Proteomes" id="UP000504606">
    <property type="component" value="Unplaced"/>
</dbReference>
<evidence type="ECO:0000313" key="13">
    <source>
        <dbReference type="RefSeq" id="XP_052124168.1"/>
    </source>
</evidence>
<feature type="chain" id="PRO_5044697948" evidence="2">
    <location>
        <begin position="27"/>
        <end position="211"/>
    </location>
</feature>
<dbReference type="GO" id="GO:0005829">
    <property type="term" value="C:cytosol"/>
    <property type="evidence" value="ECO:0007669"/>
    <property type="project" value="TreeGrafter"/>
</dbReference>
<dbReference type="RefSeq" id="XP_052124167.1">
    <property type="nucleotide sequence ID" value="XM_052268207.1"/>
</dbReference>
<dbReference type="PANTHER" id="PTHR24006">
    <property type="entry name" value="UBIQUITIN CARBOXYL-TERMINAL HYDROLASE"/>
    <property type="match status" value="1"/>
</dbReference>
<dbReference type="GeneID" id="113207102"/>
<dbReference type="PROSITE" id="PS00973">
    <property type="entry name" value="USP_2"/>
    <property type="match status" value="1"/>
</dbReference>